<protein>
    <recommendedName>
        <fullName evidence="7">Phosphate-specific transport system accessory protein PhoU</fullName>
    </recommendedName>
</protein>
<dbReference type="Gene3D" id="1.20.58.220">
    <property type="entry name" value="Phosphate transport system protein phou homolog 2, domain 2"/>
    <property type="match status" value="1"/>
</dbReference>
<sequence>MQRNVLDAQLADIKQQLQAMGEQVRSALQQALASLQQGDAAQARQVVDGDAGINRMEHELEERCIRLIATQQPVAKDLRKVTAALRIAGELERMADLAVDIARAVIRQQPSPADPVMPDILRMAAVVEEMIRQALVAYVNEDLAAARNLAVLDDEADRLYRGILEELFSRRPDDQGRIAQAMAFAFIGRYLERMGDHATNVGEGVVYIHSGERIDLN</sequence>
<evidence type="ECO:0000256" key="7">
    <source>
        <dbReference type="PIRNR" id="PIRNR003107"/>
    </source>
</evidence>
<dbReference type="GO" id="GO:0006817">
    <property type="term" value="P:phosphate ion transport"/>
    <property type="evidence" value="ECO:0007669"/>
    <property type="project" value="UniProtKB-KW"/>
</dbReference>
<dbReference type="GO" id="GO:0005737">
    <property type="term" value="C:cytoplasm"/>
    <property type="evidence" value="ECO:0007669"/>
    <property type="project" value="UniProtKB-SubCell"/>
</dbReference>
<dbReference type="GO" id="GO:0030643">
    <property type="term" value="P:intracellular phosphate ion homeostasis"/>
    <property type="evidence" value="ECO:0007669"/>
    <property type="project" value="InterPro"/>
</dbReference>
<keyword evidence="8" id="KW-0175">Coiled coil</keyword>
<evidence type="ECO:0000313" key="11">
    <source>
        <dbReference type="Proteomes" id="UP000637695"/>
    </source>
</evidence>
<comment type="subunit">
    <text evidence="3 7">Homodimer.</text>
</comment>
<evidence type="ECO:0000256" key="4">
    <source>
        <dbReference type="ARBA" id="ARBA00022448"/>
    </source>
</evidence>
<dbReference type="RefSeq" id="WP_229776488.1">
    <property type="nucleotide sequence ID" value="NZ_BMOY01000014.1"/>
</dbReference>
<comment type="similarity">
    <text evidence="2 7">Belongs to the PhoU family.</text>
</comment>
<evidence type="ECO:0000256" key="3">
    <source>
        <dbReference type="ARBA" id="ARBA00011738"/>
    </source>
</evidence>
<dbReference type="EMBL" id="BMOY01000014">
    <property type="protein sequence ID" value="GGJ04101.1"/>
    <property type="molecule type" value="Genomic_DNA"/>
</dbReference>
<keyword evidence="5 7" id="KW-0963">Cytoplasm</keyword>
<accession>A0A917NIU7</accession>
<name>A0A917NIU7_9BACL</name>
<feature type="coiled-coil region" evidence="8">
    <location>
        <begin position="3"/>
        <end position="30"/>
    </location>
</feature>
<proteinExistence type="inferred from homology"/>
<evidence type="ECO:0000256" key="6">
    <source>
        <dbReference type="ARBA" id="ARBA00022592"/>
    </source>
</evidence>
<reference evidence="10" key="1">
    <citation type="journal article" date="2014" name="Int. J. Syst. Evol. Microbiol.">
        <title>Complete genome sequence of Corynebacterium casei LMG S-19264T (=DSM 44701T), isolated from a smear-ripened cheese.</title>
        <authorList>
            <consortium name="US DOE Joint Genome Institute (JGI-PGF)"/>
            <person name="Walter F."/>
            <person name="Albersmeier A."/>
            <person name="Kalinowski J."/>
            <person name="Ruckert C."/>
        </authorList>
    </citation>
    <scope>NUCLEOTIDE SEQUENCE</scope>
    <source>
        <strain evidence="10">JCM 18487</strain>
    </source>
</reference>
<comment type="caution">
    <text evidence="10">The sequence shown here is derived from an EMBL/GenBank/DDBJ whole genome shotgun (WGS) entry which is preliminary data.</text>
</comment>
<feature type="domain" description="PhoU" evidence="9">
    <location>
        <begin position="120"/>
        <end position="203"/>
    </location>
</feature>
<evidence type="ECO:0000256" key="8">
    <source>
        <dbReference type="SAM" id="Coils"/>
    </source>
</evidence>
<evidence type="ECO:0000256" key="1">
    <source>
        <dbReference type="ARBA" id="ARBA00004496"/>
    </source>
</evidence>
<comment type="subcellular location">
    <subcellularLocation>
        <location evidence="1 7">Cytoplasm</location>
    </subcellularLocation>
</comment>
<dbReference type="PIRSF" id="PIRSF003107">
    <property type="entry name" value="PhoU"/>
    <property type="match status" value="1"/>
</dbReference>
<keyword evidence="6 7" id="KW-0592">Phosphate transport</keyword>
<dbReference type="InterPro" id="IPR026022">
    <property type="entry name" value="PhoU_dom"/>
</dbReference>
<evidence type="ECO:0000256" key="5">
    <source>
        <dbReference type="ARBA" id="ARBA00022490"/>
    </source>
</evidence>
<dbReference type="NCBIfam" id="TIGR02135">
    <property type="entry name" value="phoU_full"/>
    <property type="match status" value="1"/>
</dbReference>
<keyword evidence="11" id="KW-1185">Reference proteome</keyword>
<evidence type="ECO:0000256" key="2">
    <source>
        <dbReference type="ARBA" id="ARBA00008107"/>
    </source>
</evidence>
<dbReference type="Pfam" id="PF01895">
    <property type="entry name" value="PhoU"/>
    <property type="match status" value="2"/>
</dbReference>
<feature type="domain" description="PhoU" evidence="9">
    <location>
        <begin position="18"/>
        <end position="105"/>
    </location>
</feature>
<comment type="function">
    <text evidence="7">Plays a role in the regulation of phosphate uptake.</text>
</comment>
<dbReference type="InterPro" id="IPR028366">
    <property type="entry name" value="PhoU"/>
</dbReference>
<reference evidence="10" key="2">
    <citation type="submission" date="2020-09" db="EMBL/GenBank/DDBJ databases">
        <authorList>
            <person name="Sun Q."/>
            <person name="Ohkuma M."/>
        </authorList>
    </citation>
    <scope>NUCLEOTIDE SEQUENCE</scope>
    <source>
        <strain evidence="10">JCM 18487</strain>
    </source>
</reference>
<dbReference type="Proteomes" id="UP000637695">
    <property type="component" value="Unassembled WGS sequence"/>
</dbReference>
<dbReference type="AlphaFoldDB" id="A0A917NIU7"/>
<dbReference type="PANTHER" id="PTHR42930:SF3">
    <property type="entry name" value="PHOSPHATE-SPECIFIC TRANSPORT SYSTEM ACCESSORY PROTEIN PHOU"/>
    <property type="match status" value="1"/>
</dbReference>
<dbReference type="InterPro" id="IPR038078">
    <property type="entry name" value="PhoU-like_sf"/>
</dbReference>
<dbReference type="GO" id="GO:0045936">
    <property type="term" value="P:negative regulation of phosphate metabolic process"/>
    <property type="evidence" value="ECO:0007669"/>
    <property type="project" value="InterPro"/>
</dbReference>
<dbReference type="PANTHER" id="PTHR42930">
    <property type="entry name" value="PHOSPHATE-SPECIFIC TRANSPORT SYSTEM ACCESSORY PROTEIN PHOU"/>
    <property type="match status" value="1"/>
</dbReference>
<keyword evidence="4 7" id="KW-0813">Transport</keyword>
<dbReference type="FunFam" id="1.20.58.220:FF:000004">
    <property type="entry name" value="Phosphate-specific transport system accessory protein PhoU"/>
    <property type="match status" value="1"/>
</dbReference>
<evidence type="ECO:0000259" key="9">
    <source>
        <dbReference type="Pfam" id="PF01895"/>
    </source>
</evidence>
<dbReference type="SUPFAM" id="SSF109755">
    <property type="entry name" value="PhoU-like"/>
    <property type="match status" value="1"/>
</dbReference>
<gene>
    <name evidence="10" type="ORF">GCM10010885_11730</name>
</gene>
<organism evidence="10 11">
    <name type="scientific">Alicyclobacillus cellulosilyticus</name>
    <dbReference type="NCBI Taxonomy" id="1003997"/>
    <lineage>
        <taxon>Bacteria</taxon>
        <taxon>Bacillati</taxon>
        <taxon>Bacillota</taxon>
        <taxon>Bacilli</taxon>
        <taxon>Bacillales</taxon>
        <taxon>Alicyclobacillaceae</taxon>
        <taxon>Alicyclobacillus</taxon>
    </lineage>
</organism>
<evidence type="ECO:0000313" key="10">
    <source>
        <dbReference type="EMBL" id="GGJ04101.1"/>
    </source>
</evidence>